<evidence type="ECO:0000256" key="1">
    <source>
        <dbReference type="SAM" id="MobiDB-lite"/>
    </source>
</evidence>
<organism evidence="2 3">
    <name type="scientific">Hortaea werneckii</name>
    <name type="common">Black yeast</name>
    <name type="synonym">Cladosporium werneckii</name>
    <dbReference type="NCBI Taxonomy" id="91943"/>
    <lineage>
        <taxon>Eukaryota</taxon>
        <taxon>Fungi</taxon>
        <taxon>Dikarya</taxon>
        <taxon>Ascomycota</taxon>
        <taxon>Pezizomycotina</taxon>
        <taxon>Dothideomycetes</taxon>
        <taxon>Dothideomycetidae</taxon>
        <taxon>Mycosphaerellales</taxon>
        <taxon>Teratosphaeriaceae</taxon>
        <taxon>Hortaea</taxon>
    </lineage>
</organism>
<feature type="compositionally biased region" description="Basic and acidic residues" evidence="1">
    <location>
        <begin position="47"/>
        <end position="58"/>
    </location>
</feature>
<reference evidence="2 3" key="1">
    <citation type="journal article" date="2018" name="BMC Genomics">
        <title>Genomic evidence for intraspecific hybridization in a clonal and extremely halotolerant yeast.</title>
        <authorList>
            <person name="Gostincar C."/>
            <person name="Stajich J.E."/>
            <person name="Zupancic J."/>
            <person name="Zalar P."/>
            <person name="Gunde-Cimerman N."/>
        </authorList>
    </citation>
    <scope>NUCLEOTIDE SEQUENCE [LARGE SCALE GENOMIC DNA]</scope>
    <source>
        <strain evidence="2 3">EXF-6654</strain>
    </source>
</reference>
<evidence type="ECO:0000313" key="3">
    <source>
        <dbReference type="Proteomes" id="UP000282582"/>
    </source>
</evidence>
<gene>
    <name evidence="2" type="ORF">D0868_06245</name>
</gene>
<dbReference type="AlphaFoldDB" id="A0A3M6YRP7"/>
<dbReference type="EMBL" id="QWIK01000463">
    <property type="protein sequence ID" value="RMY05740.1"/>
    <property type="molecule type" value="Genomic_DNA"/>
</dbReference>
<evidence type="ECO:0000313" key="2">
    <source>
        <dbReference type="EMBL" id="RMY05740.1"/>
    </source>
</evidence>
<proteinExistence type="predicted"/>
<dbReference type="Proteomes" id="UP000282582">
    <property type="component" value="Unassembled WGS sequence"/>
</dbReference>
<feature type="region of interest" description="Disordered" evidence="1">
    <location>
        <begin position="1"/>
        <end position="117"/>
    </location>
</feature>
<accession>A0A3M6YRP7</accession>
<sequence length="540" mass="60511">MPDSRPYSPFFDPRQDSRQYDNPPATEASTPRTRRERLGRALQDTSELAREHESERRARPSLLSPIGRRRRRSPSNNTDELAGVSATEQSSRHRPKRRRLAPTEPPDRKQPIAYGRYGQVEPGRLRLELVSCDGGVHIDPRHPGQFLGARNILQHDKSVYCSERSSTNIILRHADDTPFCLEKLHIVGPEHGFTAPVREGLVYVGMTLNDLQKYTDPPPWARRNGVHSPALQSTSRRRQQLPPPPRRTYLDSLRSSPERLSLSDALRDPEVNAALETRERGQALQAEAARDATSFESDYYGEDFGFGRTDPEAHCDIPVVTSTDEPETVMTPNGDRLPVTILSDEEVGPEDNSTQEVLDFRLQRLRLMRRRFELPWGGGDDSWEGINGLRFDAHHGSESSSDTLTREATDTLSRLNALMSRSRMRDSPSNWRLSPPPPPSSGDHYLQAAGSNSRDLPSDMNNEASERSNSSELAADDPNVQAASFAIKKGKHKVAVRFDPPISGRFILLKLWAGRGNVDVQSVIAKGFGGPRFFLARELA</sequence>
<feature type="compositionally biased region" description="Low complexity" evidence="1">
    <location>
        <begin position="461"/>
        <end position="473"/>
    </location>
</feature>
<feature type="region of interest" description="Disordered" evidence="1">
    <location>
        <begin position="420"/>
        <end position="477"/>
    </location>
</feature>
<feature type="region of interest" description="Disordered" evidence="1">
    <location>
        <begin position="215"/>
        <end position="267"/>
    </location>
</feature>
<dbReference type="VEuPathDB" id="FungiDB:BTJ68_04199"/>
<protein>
    <submittedName>
        <fullName evidence="2">Uncharacterized protein</fullName>
    </submittedName>
</protein>
<comment type="caution">
    <text evidence="2">The sequence shown here is derived from an EMBL/GenBank/DDBJ whole genome shotgun (WGS) entry which is preliminary data.</text>
</comment>
<feature type="compositionally biased region" description="Low complexity" evidence="1">
    <location>
        <begin position="250"/>
        <end position="264"/>
    </location>
</feature>
<name>A0A3M6YRP7_HORWE</name>